<reference evidence="4 5" key="1">
    <citation type="submission" date="2019-03" db="EMBL/GenBank/DDBJ databases">
        <title>Genomic Encyclopedia of Archaeal and Bacterial Type Strains, Phase II (KMG-II): from individual species to whole genera.</title>
        <authorList>
            <person name="Goeker M."/>
        </authorList>
    </citation>
    <scope>NUCLEOTIDE SEQUENCE [LARGE SCALE GENOMIC DNA]</scope>
    <source>
        <strain evidence="4 5">DSM 22554</strain>
    </source>
</reference>
<feature type="transmembrane region" description="Helical" evidence="2">
    <location>
        <begin position="597"/>
        <end position="619"/>
    </location>
</feature>
<feature type="transmembrane region" description="Helical" evidence="2">
    <location>
        <begin position="645"/>
        <end position="667"/>
    </location>
</feature>
<feature type="transmembrane region" description="Helical" evidence="2">
    <location>
        <begin position="486"/>
        <end position="512"/>
    </location>
</feature>
<gene>
    <name evidence="4" type="ORF">C8N28_0025</name>
</gene>
<dbReference type="Proteomes" id="UP000294616">
    <property type="component" value="Unassembled WGS sequence"/>
</dbReference>
<feature type="transmembrane region" description="Helical" evidence="2">
    <location>
        <begin position="387"/>
        <end position="410"/>
    </location>
</feature>
<feature type="domain" description="Cytochrome oxidase subunit I profile" evidence="3">
    <location>
        <begin position="237"/>
        <end position="698"/>
    </location>
</feature>
<feature type="transmembrane region" description="Helical" evidence="2">
    <location>
        <begin position="242"/>
        <end position="261"/>
    </location>
</feature>
<evidence type="ECO:0000259" key="3">
    <source>
        <dbReference type="PROSITE" id="PS50855"/>
    </source>
</evidence>
<dbReference type="GO" id="GO:0022904">
    <property type="term" value="P:respiratory electron transport chain"/>
    <property type="evidence" value="ECO:0007669"/>
    <property type="project" value="TreeGrafter"/>
</dbReference>
<dbReference type="GO" id="GO:0020037">
    <property type="term" value="F:heme binding"/>
    <property type="evidence" value="ECO:0007669"/>
    <property type="project" value="InterPro"/>
</dbReference>
<evidence type="ECO:0000313" key="4">
    <source>
        <dbReference type="EMBL" id="TCK84733.1"/>
    </source>
</evidence>
<dbReference type="Pfam" id="PF00115">
    <property type="entry name" value="COX1"/>
    <property type="match status" value="1"/>
</dbReference>
<dbReference type="GO" id="GO:0004129">
    <property type="term" value="F:cytochrome-c oxidase activity"/>
    <property type="evidence" value="ECO:0007669"/>
    <property type="project" value="InterPro"/>
</dbReference>
<feature type="transmembrane region" description="Helical" evidence="2">
    <location>
        <begin position="92"/>
        <end position="109"/>
    </location>
</feature>
<dbReference type="PROSITE" id="PS50855">
    <property type="entry name" value="COX1"/>
    <property type="match status" value="1"/>
</dbReference>
<keyword evidence="1" id="KW-0813">Transport</keyword>
<dbReference type="EMBL" id="SMGO01000001">
    <property type="protein sequence ID" value="TCK84733.1"/>
    <property type="molecule type" value="Genomic_DNA"/>
</dbReference>
<feature type="transmembrane region" description="Helical" evidence="2">
    <location>
        <begin position="293"/>
        <end position="310"/>
    </location>
</feature>
<dbReference type="PANTHER" id="PTHR10422">
    <property type="entry name" value="CYTOCHROME C OXIDASE SUBUNIT 1"/>
    <property type="match status" value="1"/>
</dbReference>
<evidence type="ECO:0000256" key="2">
    <source>
        <dbReference type="SAM" id="Phobius"/>
    </source>
</evidence>
<dbReference type="InterPro" id="IPR000883">
    <property type="entry name" value="Cyt_C_Oxase_1"/>
</dbReference>
<keyword evidence="2" id="KW-1133">Transmembrane helix</keyword>
<keyword evidence="2" id="KW-0812">Transmembrane</keyword>
<dbReference type="PANTHER" id="PTHR10422:SF29">
    <property type="entry name" value="CYTOCHROME C OXIDASE SUBUNIT 1 HOMOLOG, BACTEROID"/>
    <property type="match status" value="1"/>
</dbReference>
<feature type="transmembrane region" description="Helical" evidence="2">
    <location>
        <begin position="121"/>
        <end position="145"/>
    </location>
</feature>
<dbReference type="Gene3D" id="1.20.210.10">
    <property type="entry name" value="Cytochrome c oxidase-like, subunit I domain"/>
    <property type="match status" value="1"/>
</dbReference>
<keyword evidence="1" id="KW-0249">Electron transport</keyword>
<dbReference type="AlphaFoldDB" id="A0A4R1M4S7"/>
<feature type="transmembrane region" description="Helical" evidence="2">
    <location>
        <begin position="13"/>
        <end position="40"/>
    </location>
</feature>
<organism evidence="4 5">
    <name type="scientific">Albibacterium bauzanense</name>
    <dbReference type="NCBI Taxonomy" id="653929"/>
    <lineage>
        <taxon>Bacteria</taxon>
        <taxon>Pseudomonadati</taxon>
        <taxon>Bacteroidota</taxon>
        <taxon>Sphingobacteriia</taxon>
        <taxon>Sphingobacteriales</taxon>
        <taxon>Sphingobacteriaceae</taxon>
        <taxon>Albibacterium</taxon>
    </lineage>
</organism>
<feature type="transmembrane region" description="Helical" evidence="2">
    <location>
        <begin position="564"/>
        <end position="585"/>
    </location>
</feature>
<feature type="transmembrane region" description="Helical" evidence="2">
    <location>
        <begin position="322"/>
        <end position="343"/>
    </location>
</feature>
<dbReference type="OrthoDB" id="9806838at2"/>
<dbReference type="InterPro" id="IPR036927">
    <property type="entry name" value="Cyt_c_oxase-like_su1_sf"/>
</dbReference>
<dbReference type="RefSeq" id="WP_132220323.1">
    <property type="nucleotide sequence ID" value="NZ_SMGO01000001.1"/>
</dbReference>
<feature type="transmembrane region" description="Helical" evidence="2">
    <location>
        <begin position="524"/>
        <end position="544"/>
    </location>
</feature>
<evidence type="ECO:0000313" key="5">
    <source>
        <dbReference type="Proteomes" id="UP000294616"/>
    </source>
</evidence>
<feature type="transmembrane region" description="Helical" evidence="2">
    <location>
        <begin position="454"/>
        <end position="474"/>
    </location>
</feature>
<proteinExistence type="predicted"/>
<accession>A0A4R1M4S7</accession>
<protein>
    <submittedName>
        <fullName evidence="4">Cytochrome c oxidase cbb3-type subunit 1</fullName>
    </submittedName>
</protein>
<dbReference type="GO" id="GO:0015990">
    <property type="term" value="P:electron transport coupled proton transport"/>
    <property type="evidence" value="ECO:0007669"/>
    <property type="project" value="TreeGrafter"/>
</dbReference>
<keyword evidence="5" id="KW-1185">Reference proteome</keyword>
<sequence length="698" mass="78859">MISNTFQLAISSLWINGFIVVLSVIIIIVLLFAISVLLNMREIRGDTDKMGFKSDEERFKHYIDTLNSKQIEEFRKVRKKETSFAPTSKKDVVSGLTIAILCLISHFSYGQNEGVDSETVMSSGGVIITLILIAIPIIVGILLLAGRVKKYINNISDRNKHIEARKLADYIKSLPEDEIEETIERRQAAVNYQLSQKELSGDQPVADTKGLIAENPDTSLPFVAVKKKATKRPSVDPKLAKLVLWFAATATFWLIFGTSVGEYVGIKFVAPDIDQTSWLSFGRLRPVHTNSVFWGWASLGMLGLGYYSVPRVGNNVLFSYKLGWITLVLINATVLFGTIALMAGINNGGGEFREYIWPVMLPFAAALILTLYNFLKTIATRKTKEIYISNWYMVAALIFAIVITLVAYLPFWQTGLGETIVQGYYMHQGVGMWFMMFTLGIVYYYLPQQLNQPIYSYSLGILAYWTQILFYTLIGSHHFVFSSIPWWLQTVAIVGSVGMVIPVVAGTTNFVMTFKGAWHKITDSYTLPFFIVGIVFYFTGSMQGTAEAFRETNLYWHFTDFTVAHSHLTMYGIITFFIWAGMYVIIPRLTGKEPPQITVGAHFWMALIGLMFYSVPLMIGGTLRGLSWMEGKPFLDSVIMMAPHWLWRAIGGSLMWLSHLVFAYNLYKMWDSKPALDVKDLAIQKLDKDLNQQTEKAF</sequence>
<evidence type="ECO:0000256" key="1">
    <source>
        <dbReference type="ARBA" id="ARBA00022660"/>
    </source>
</evidence>
<dbReference type="GO" id="GO:0009060">
    <property type="term" value="P:aerobic respiration"/>
    <property type="evidence" value="ECO:0007669"/>
    <property type="project" value="InterPro"/>
</dbReference>
<name>A0A4R1M4S7_9SPHI</name>
<dbReference type="SUPFAM" id="SSF81442">
    <property type="entry name" value="Cytochrome c oxidase subunit I-like"/>
    <property type="match status" value="1"/>
</dbReference>
<dbReference type="InterPro" id="IPR023616">
    <property type="entry name" value="Cyt_c_oxase-like_su1_dom"/>
</dbReference>
<feature type="transmembrane region" description="Helical" evidence="2">
    <location>
        <begin position="355"/>
        <end position="375"/>
    </location>
</feature>
<comment type="caution">
    <text evidence="4">The sequence shown here is derived from an EMBL/GenBank/DDBJ whole genome shotgun (WGS) entry which is preliminary data.</text>
</comment>
<feature type="transmembrane region" description="Helical" evidence="2">
    <location>
        <begin position="430"/>
        <end position="447"/>
    </location>
</feature>
<dbReference type="GO" id="GO:0016020">
    <property type="term" value="C:membrane"/>
    <property type="evidence" value="ECO:0007669"/>
    <property type="project" value="InterPro"/>
</dbReference>
<keyword evidence="2" id="KW-0472">Membrane</keyword>
<keyword evidence="1" id="KW-0679">Respiratory chain</keyword>